<dbReference type="PRINTS" id="PR00344">
    <property type="entry name" value="BCTRLSENSOR"/>
</dbReference>
<dbReference type="InterPro" id="IPR036890">
    <property type="entry name" value="HATPase_C_sf"/>
</dbReference>
<evidence type="ECO:0000256" key="9">
    <source>
        <dbReference type="PROSITE-ProRule" id="PRU00110"/>
    </source>
</evidence>
<comment type="catalytic activity">
    <reaction evidence="1">
        <text>ATP + protein L-histidine = ADP + protein N-phospho-L-histidine.</text>
        <dbReference type="EC" id="2.7.13.3"/>
    </reaction>
</comment>
<gene>
    <name evidence="12" type="ORF">A2527_06470</name>
</gene>
<dbReference type="EC" id="2.7.13.3" evidence="2"/>
<dbReference type="PANTHER" id="PTHR43395">
    <property type="entry name" value="SENSOR HISTIDINE KINASE CHEA"/>
    <property type="match status" value="1"/>
</dbReference>
<keyword evidence="7" id="KW-0902">Two-component regulatory system</keyword>
<reference evidence="12 13" key="1">
    <citation type="journal article" date="2016" name="Nat. Commun.">
        <title>Thousands of microbial genomes shed light on interconnected biogeochemical processes in an aquifer system.</title>
        <authorList>
            <person name="Anantharaman K."/>
            <person name="Brown C.T."/>
            <person name="Hug L.A."/>
            <person name="Sharon I."/>
            <person name="Castelle C.J."/>
            <person name="Probst A.J."/>
            <person name="Thomas B.C."/>
            <person name="Singh A."/>
            <person name="Wilkins M.J."/>
            <person name="Karaoz U."/>
            <person name="Brodie E.L."/>
            <person name="Williams K.H."/>
            <person name="Hubbard S.S."/>
            <person name="Banfield J.F."/>
        </authorList>
    </citation>
    <scope>NUCLEOTIDE SEQUENCE [LARGE SCALE GENOMIC DNA]</scope>
</reference>
<dbReference type="FunFam" id="3.30.565.10:FF:000016">
    <property type="entry name" value="Chemotaxis protein CheA, putative"/>
    <property type="match status" value="1"/>
</dbReference>
<dbReference type="InterPro" id="IPR036641">
    <property type="entry name" value="HPT_dom_sf"/>
</dbReference>
<keyword evidence="6" id="KW-0418">Kinase</keyword>
<evidence type="ECO:0000256" key="7">
    <source>
        <dbReference type="ARBA" id="ARBA00023012"/>
    </source>
</evidence>
<dbReference type="Gene3D" id="1.20.120.160">
    <property type="entry name" value="HPT domain"/>
    <property type="match status" value="1"/>
</dbReference>
<feature type="modified residue" description="Phosphohistidine" evidence="9">
    <location>
        <position position="420"/>
    </location>
</feature>
<keyword evidence="4 9" id="KW-0597">Phosphoprotein</keyword>
<dbReference type="Pfam" id="PF01627">
    <property type="entry name" value="Hpt"/>
    <property type="match status" value="1"/>
</dbReference>
<dbReference type="SUPFAM" id="SSF51206">
    <property type="entry name" value="cAMP-binding domain-like"/>
    <property type="match status" value="1"/>
</dbReference>
<dbReference type="EMBL" id="MFNE01000030">
    <property type="protein sequence ID" value="OGG94981.1"/>
    <property type="molecule type" value="Genomic_DNA"/>
</dbReference>
<evidence type="ECO:0000256" key="8">
    <source>
        <dbReference type="ARBA" id="ARBA00035100"/>
    </source>
</evidence>
<evidence type="ECO:0000313" key="12">
    <source>
        <dbReference type="EMBL" id="OGG94981.1"/>
    </source>
</evidence>
<sequence length="707" mass="78865">MPSASDLDQLFEAAKAQLAQVQSFEPEERLALSTKAFDLFSQLMASLAEETETARSLEQNFATPSFFEAPNSDEAAQKKAAFYKRLDFLAGLGFLKGKSLWVLGLLAALSQGEEFSPERPILTEYRPVNGLYLVNDPVEISYSGTDSPLAKNINLFGESACLAGEQLSGFTVRLRHPAWGLYIPKNRLLSVLPWNLELQETLLEAVLEKETQDLRFTTKELLQATERARLAQEILDNIGQASFSIDSKGEIGPNYSAVAARYIGEPKLAGLPFADLILRNDKKGLKSYYRALAMIFGGNRFDPKVVLSLLPSQVELAERQYRLFYYFSEDRMGYVTNVFVRMEDVTEAIKIKDLQSKTASTEAHEKKVQEKIRGNVASYLSLIEMIEKNQAMLEDFSKQIKASNQLPHTQDQRQLLKNLHSIKGLCSQFDLDDLKTAVHQMEDGVQGLATPEGVPLFHQRLEALNRHYRHASSLLESLGGEIVQVLMGVNFSQSEYEQLLAAAEKEDWEQVKGALKSKTHLPAQMIAENWEADLKSLGQKLGKEIRFKAVCTEGLRLPKAMIRQLNFELRHVYRNAADHGLEPPDERKLAGKEPVGTLILSITKEAERLVVKISDDGHGIDWEKIAQKAEGNPRLNEAEVRALVKKGETWKILLLPGFSSSDAVSEVSGRGIGLDAVDSAIKKLGGHLSIRSRLGLGTDFIFYIPLV</sequence>
<evidence type="ECO:0000259" key="11">
    <source>
        <dbReference type="PROSITE" id="PS50894"/>
    </source>
</evidence>
<comment type="caution">
    <text evidence="12">The sequence shown here is derived from an EMBL/GenBank/DDBJ whole genome shotgun (WGS) entry which is preliminary data.</text>
</comment>
<protein>
    <recommendedName>
        <fullName evidence="3">Chemotaxis protein CheA</fullName>
        <ecNumber evidence="2">2.7.13.3</ecNumber>
    </recommendedName>
</protein>
<dbReference type="InterPro" id="IPR003594">
    <property type="entry name" value="HATPase_dom"/>
</dbReference>
<evidence type="ECO:0000313" key="13">
    <source>
        <dbReference type="Proteomes" id="UP000178449"/>
    </source>
</evidence>
<dbReference type="PROSITE" id="PS50894">
    <property type="entry name" value="HPT"/>
    <property type="match status" value="1"/>
</dbReference>
<evidence type="ECO:0000256" key="1">
    <source>
        <dbReference type="ARBA" id="ARBA00000085"/>
    </source>
</evidence>
<dbReference type="InterPro" id="IPR018490">
    <property type="entry name" value="cNMP-bd_dom_sf"/>
</dbReference>
<dbReference type="InterPro" id="IPR051315">
    <property type="entry name" value="Bact_Chemotaxis_CheA"/>
</dbReference>
<evidence type="ECO:0000256" key="3">
    <source>
        <dbReference type="ARBA" id="ARBA00021495"/>
    </source>
</evidence>
<organism evidence="12 13">
    <name type="scientific">Candidatus Lambdaproteobacteria bacterium RIFOXYD2_FULL_50_16</name>
    <dbReference type="NCBI Taxonomy" id="1817772"/>
    <lineage>
        <taxon>Bacteria</taxon>
        <taxon>Pseudomonadati</taxon>
        <taxon>Pseudomonadota</taxon>
        <taxon>Candidatus Lambdaproteobacteria</taxon>
    </lineage>
</organism>
<evidence type="ECO:0000256" key="2">
    <source>
        <dbReference type="ARBA" id="ARBA00012438"/>
    </source>
</evidence>
<dbReference type="Gene3D" id="3.30.565.10">
    <property type="entry name" value="Histidine kinase-like ATPase, C-terminal domain"/>
    <property type="match status" value="1"/>
</dbReference>
<dbReference type="CDD" id="cd00088">
    <property type="entry name" value="HPT"/>
    <property type="match status" value="1"/>
</dbReference>
<evidence type="ECO:0000259" key="10">
    <source>
        <dbReference type="PROSITE" id="PS50109"/>
    </source>
</evidence>
<dbReference type="InterPro" id="IPR005467">
    <property type="entry name" value="His_kinase_dom"/>
</dbReference>
<accession>A0A1F6GA43</accession>
<evidence type="ECO:0000256" key="5">
    <source>
        <dbReference type="ARBA" id="ARBA00022679"/>
    </source>
</evidence>
<dbReference type="SUPFAM" id="SSF47226">
    <property type="entry name" value="Histidine-containing phosphotransfer domain, HPT domain"/>
    <property type="match status" value="1"/>
</dbReference>
<name>A0A1F6GA43_9PROT</name>
<dbReference type="PANTHER" id="PTHR43395:SF1">
    <property type="entry name" value="CHEMOTAXIS PROTEIN CHEA"/>
    <property type="match status" value="1"/>
</dbReference>
<dbReference type="SMART" id="SM00387">
    <property type="entry name" value="HATPase_c"/>
    <property type="match status" value="1"/>
</dbReference>
<dbReference type="Pfam" id="PF02518">
    <property type="entry name" value="HATPase_c"/>
    <property type="match status" value="1"/>
</dbReference>
<comment type="function">
    <text evidence="8">Involved in the transmission of sensory signals from the chemoreceptors to the flagellar motors. CheA is autophosphorylated; it can transfer its phosphate group to either CheB or CheY.</text>
</comment>
<dbReference type="SUPFAM" id="SSF55874">
    <property type="entry name" value="ATPase domain of HSP90 chaperone/DNA topoisomerase II/histidine kinase"/>
    <property type="match status" value="1"/>
</dbReference>
<dbReference type="STRING" id="1817772.A2527_06470"/>
<dbReference type="AlphaFoldDB" id="A0A1F6GA43"/>
<feature type="domain" description="Histidine kinase" evidence="10">
    <location>
        <begin position="568"/>
        <end position="707"/>
    </location>
</feature>
<dbReference type="GO" id="GO:0000155">
    <property type="term" value="F:phosphorelay sensor kinase activity"/>
    <property type="evidence" value="ECO:0007669"/>
    <property type="project" value="UniProtKB-ARBA"/>
</dbReference>
<evidence type="ECO:0000256" key="6">
    <source>
        <dbReference type="ARBA" id="ARBA00022777"/>
    </source>
</evidence>
<proteinExistence type="predicted"/>
<feature type="domain" description="HPt" evidence="11">
    <location>
        <begin position="381"/>
        <end position="478"/>
    </location>
</feature>
<dbReference type="Proteomes" id="UP000178449">
    <property type="component" value="Unassembled WGS sequence"/>
</dbReference>
<dbReference type="InterPro" id="IPR004358">
    <property type="entry name" value="Sig_transdc_His_kin-like_C"/>
</dbReference>
<dbReference type="InterPro" id="IPR008207">
    <property type="entry name" value="Sig_transdc_His_kin_Hpt_dom"/>
</dbReference>
<keyword evidence="5" id="KW-0808">Transferase</keyword>
<dbReference type="PROSITE" id="PS50109">
    <property type="entry name" value="HIS_KIN"/>
    <property type="match status" value="1"/>
</dbReference>
<evidence type="ECO:0000256" key="4">
    <source>
        <dbReference type="ARBA" id="ARBA00022553"/>
    </source>
</evidence>